<dbReference type="Gene3D" id="2.40.50.140">
    <property type="entry name" value="Nucleic acid-binding proteins"/>
    <property type="match status" value="3"/>
</dbReference>
<dbReference type="Pfam" id="PF00575">
    <property type="entry name" value="S1"/>
    <property type="match status" value="3"/>
</dbReference>
<dbReference type="GO" id="GO:0003729">
    <property type="term" value="F:mRNA binding"/>
    <property type="evidence" value="ECO:0007669"/>
    <property type="project" value="TreeGrafter"/>
</dbReference>
<evidence type="ECO:0000256" key="1">
    <source>
        <dbReference type="ARBA" id="ARBA00006767"/>
    </source>
</evidence>
<dbReference type="GO" id="GO:1990904">
    <property type="term" value="C:ribonucleoprotein complex"/>
    <property type="evidence" value="ECO:0007669"/>
    <property type="project" value="UniProtKB-KW"/>
</dbReference>
<evidence type="ECO:0000259" key="4">
    <source>
        <dbReference type="PROSITE" id="PS50126"/>
    </source>
</evidence>
<evidence type="ECO:0000313" key="5">
    <source>
        <dbReference type="EMBL" id="ART65405.1"/>
    </source>
</evidence>
<dbReference type="RefSeq" id="YP_009390039.1">
    <property type="nucleotide sequence ID" value="NC_035231.1"/>
</dbReference>
<keyword evidence="3" id="KW-0687">Ribonucleoprotein</keyword>
<dbReference type="GO" id="GO:0006412">
    <property type="term" value="P:translation"/>
    <property type="evidence" value="ECO:0007669"/>
    <property type="project" value="TreeGrafter"/>
</dbReference>
<dbReference type="PANTHER" id="PTHR10724">
    <property type="entry name" value="30S RIBOSOMAL PROTEIN S1"/>
    <property type="match status" value="1"/>
</dbReference>
<dbReference type="InterPro" id="IPR012340">
    <property type="entry name" value="NA-bd_OB-fold"/>
</dbReference>
<dbReference type="EMBL" id="KY033529">
    <property type="protein sequence ID" value="ART65405.1"/>
    <property type="molecule type" value="Genomic_DNA"/>
</dbReference>
<dbReference type="InterPro" id="IPR003029">
    <property type="entry name" value="S1_domain"/>
</dbReference>
<comment type="similarity">
    <text evidence="1">Belongs to the bacterial ribosomal protein bS1 family.</text>
</comment>
<feature type="domain" description="S1 motif" evidence="4">
    <location>
        <begin position="22"/>
        <end position="89"/>
    </location>
</feature>
<dbReference type="GO" id="GO:0003735">
    <property type="term" value="F:structural constituent of ribosome"/>
    <property type="evidence" value="ECO:0007669"/>
    <property type="project" value="TreeGrafter"/>
</dbReference>
<feature type="domain" description="S1 motif" evidence="4">
    <location>
        <begin position="185"/>
        <end position="249"/>
    </location>
</feature>
<sequence length="253" mass="28659">MSFTHKNLAELLKKYNYNIQVGDVITGIIFSKEKQGYLVDIGTPIAAYLPKEEISIFVQKQTDIEVNLAQEFFILAQDLPKNTIILSTKRLLYIRSWTRIRQLNTEDIVTQANITGINKGGLLVELENIQGFIPKSHLCYITKIDTLLNTTIMCKCLVADERSNQLILSNRAAVLEKYLYKLQVGTIVDSTVIALKSYGAFVSIYNIPALLHISEIEVNKTNNFIVGQVIAVQIIHIDIKQGRLSVSRRYLKK</sequence>
<gene>
    <name evidence="5" type="primary">rps1</name>
</gene>
<dbReference type="GeneID" id="33350895"/>
<proteinExistence type="inferred from homology"/>
<dbReference type="PANTHER" id="PTHR10724:SF7">
    <property type="entry name" value="SMALL RIBOSOMAL SUBUNIT PROTEIN BS1C"/>
    <property type="match status" value="1"/>
</dbReference>
<accession>A0A3G1I8Y4</accession>
<protein>
    <submittedName>
        <fullName evidence="5">Ribosomal protein S1</fullName>
    </submittedName>
</protein>
<geneLocation type="chloroplast" evidence="5"/>
<feature type="domain" description="S1 motif" evidence="4">
    <location>
        <begin position="106"/>
        <end position="171"/>
    </location>
</feature>
<keyword evidence="5" id="KW-0150">Chloroplast</keyword>
<dbReference type="GO" id="GO:0005840">
    <property type="term" value="C:ribosome"/>
    <property type="evidence" value="ECO:0007669"/>
    <property type="project" value="UniProtKB-KW"/>
</dbReference>
<name>A0A3G1I8Y4_9FLOR</name>
<organism evidence="5">
    <name type="scientific">Sheathia arcuata</name>
    <dbReference type="NCBI Taxonomy" id="340433"/>
    <lineage>
        <taxon>Eukaryota</taxon>
        <taxon>Rhodophyta</taxon>
        <taxon>Florideophyceae</taxon>
        <taxon>Nemaliophycidae</taxon>
        <taxon>Batrachospermales</taxon>
        <taxon>Batrachospermaceae</taxon>
        <taxon>Sheathia</taxon>
    </lineage>
</organism>
<keyword evidence="5" id="KW-0934">Plastid</keyword>
<dbReference type="AlphaFoldDB" id="A0A3G1I8Y4"/>
<dbReference type="SUPFAM" id="SSF50249">
    <property type="entry name" value="Nucleic acid-binding proteins"/>
    <property type="match status" value="3"/>
</dbReference>
<dbReference type="InterPro" id="IPR035104">
    <property type="entry name" value="Ribosomal_protein_S1-like"/>
</dbReference>
<evidence type="ECO:0000256" key="3">
    <source>
        <dbReference type="ARBA" id="ARBA00023274"/>
    </source>
</evidence>
<dbReference type="PROSITE" id="PS50126">
    <property type="entry name" value="S1"/>
    <property type="match status" value="3"/>
</dbReference>
<dbReference type="InterPro" id="IPR050437">
    <property type="entry name" value="Ribos_protein_bS1-like"/>
</dbReference>
<dbReference type="SMART" id="SM00316">
    <property type="entry name" value="S1"/>
    <property type="match status" value="3"/>
</dbReference>
<keyword evidence="2 5" id="KW-0689">Ribosomal protein</keyword>
<reference evidence="5" key="1">
    <citation type="journal article" date="2017" name="Sci. Rep.">
        <title>Origin and evolutionary history of freshwater Rhodophyta: further insights based on phylogenomic evidence.</title>
        <authorList>
            <person name="Nan F."/>
            <person name="Feng J."/>
            <person name="Lv J."/>
            <person name="Liu Q."/>
            <person name="Fang K."/>
            <person name="Gong C."/>
            <person name="Xie S."/>
        </authorList>
    </citation>
    <scope>NUCLEOTIDE SEQUENCE</scope>
</reference>
<evidence type="ECO:0000256" key="2">
    <source>
        <dbReference type="ARBA" id="ARBA00022980"/>
    </source>
</evidence>
<dbReference type="PRINTS" id="PR00681">
    <property type="entry name" value="RIBOSOMALS1"/>
</dbReference>